<dbReference type="InterPro" id="IPR000847">
    <property type="entry name" value="LysR_HTH_N"/>
</dbReference>
<keyword evidence="3" id="KW-0238">DNA-binding</keyword>
<feature type="domain" description="HTH lysR-type" evidence="6">
    <location>
        <begin position="41"/>
        <end position="98"/>
    </location>
</feature>
<comment type="caution">
    <text evidence="7">The sequence shown here is derived from an EMBL/GenBank/DDBJ whole genome shotgun (WGS) entry which is preliminary data.</text>
</comment>
<dbReference type="GO" id="GO:0043565">
    <property type="term" value="F:sequence-specific DNA binding"/>
    <property type="evidence" value="ECO:0007669"/>
    <property type="project" value="TreeGrafter"/>
</dbReference>
<gene>
    <name evidence="7" type="ORF">D1223_12365</name>
</gene>
<keyword evidence="8" id="KW-1185">Reference proteome</keyword>
<dbReference type="Pfam" id="PF00126">
    <property type="entry name" value="HTH_1"/>
    <property type="match status" value="1"/>
</dbReference>
<dbReference type="Gene3D" id="1.10.10.10">
    <property type="entry name" value="Winged helix-like DNA-binding domain superfamily/Winged helix DNA-binding domain"/>
    <property type="match status" value="1"/>
</dbReference>
<dbReference type="InterPro" id="IPR036390">
    <property type="entry name" value="WH_DNA-bd_sf"/>
</dbReference>
<dbReference type="Gene3D" id="3.40.190.290">
    <property type="match status" value="1"/>
</dbReference>
<organism evidence="7 8">
    <name type="scientific">Henriciella mobilis</name>
    <dbReference type="NCBI Taxonomy" id="2305467"/>
    <lineage>
        <taxon>Bacteria</taxon>
        <taxon>Pseudomonadati</taxon>
        <taxon>Pseudomonadota</taxon>
        <taxon>Alphaproteobacteria</taxon>
        <taxon>Hyphomonadales</taxon>
        <taxon>Hyphomonadaceae</taxon>
        <taxon>Henriciella</taxon>
    </lineage>
</organism>
<dbReference type="InterPro" id="IPR058163">
    <property type="entry name" value="LysR-type_TF_proteobact-type"/>
</dbReference>
<protein>
    <submittedName>
        <fullName evidence="7">LysR family transcriptional regulator</fullName>
    </submittedName>
</protein>
<evidence type="ECO:0000256" key="2">
    <source>
        <dbReference type="ARBA" id="ARBA00023015"/>
    </source>
</evidence>
<dbReference type="PANTHER" id="PTHR30537">
    <property type="entry name" value="HTH-TYPE TRANSCRIPTIONAL REGULATOR"/>
    <property type="match status" value="1"/>
</dbReference>
<dbReference type="AlphaFoldDB" id="A0A399RE84"/>
<keyword evidence="2" id="KW-0805">Transcription regulation</keyword>
<comment type="similarity">
    <text evidence="1">Belongs to the LysR transcriptional regulatory family.</text>
</comment>
<dbReference type="GO" id="GO:0003700">
    <property type="term" value="F:DNA-binding transcription factor activity"/>
    <property type="evidence" value="ECO:0007669"/>
    <property type="project" value="InterPro"/>
</dbReference>
<dbReference type="Proteomes" id="UP000266385">
    <property type="component" value="Unassembled WGS sequence"/>
</dbReference>
<dbReference type="PANTHER" id="PTHR30537:SF3">
    <property type="entry name" value="TRANSCRIPTIONAL REGULATORY PROTEIN"/>
    <property type="match status" value="1"/>
</dbReference>
<evidence type="ECO:0000313" key="7">
    <source>
        <dbReference type="EMBL" id="RIJ28195.1"/>
    </source>
</evidence>
<reference evidence="7 8" key="1">
    <citation type="submission" date="2018-08" db="EMBL/GenBank/DDBJ databases">
        <title>Henriciella mobilis sp. nov., isolated from seawater.</title>
        <authorList>
            <person name="Cheng H."/>
            <person name="Wu Y.-H."/>
            <person name="Xu X.-W."/>
            <person name="Guo L.-L."/>
        </authorList>
    </citation>
    <scope>NUCLEOTIDE SEQUENCE [LARGE SCALE GENOMIC DNA]</scope>
    <source>
        <strain evidence="7 8">JN25</strain>
    </source>
</reference>
<dbReference type="PROSITE" id="PS50931">
    <property type="entry name" value="HTH_LYSR"/>
    <property type="match status" value="1"/>
</dbReference>
<dbReference type="GO" id="GO:0006351">
    <property type="term" value="P:DNA-templated transcription"/>
    <property type="evidence" value="ECO:0007669"/>
    <property type="project" value="TreeGrafter"/>
</dbReference>
<sequence>MFVNSRVSCQPANLLFGPCLATSQTRPLRCRKDLIMSQNQLDWDKLRVFSVVADLKSFTAAAKKLGESTPTVSRKIDDLERKLNCELLLRTHRGVELTEAGRVVEAHVHAITEKANSIWYDVCALDIEGTGRIRMAAGDGVASHWLTRTIPEFLDTHPGIELELKISDEEVNLLSGDADMTIAWEQPRHRDLLSQRLGVLHYMFFASPEYLAQHGEPESLFDLQGHTCLLHSNYQNQIDAWSTRAHDLKKALSYSVITNSGTVLREVCARGGGIAVLPSYVAELDPERLVPLALPEIAPIRFWLVYTQRMQRLSRGRIVIDWMRKQFSEDVSPWFMDTFVHPAKRSRPDGEQSDQAKSARSS</sequence>
<evidence type="ECO:0000256" key="1">
    <source>
        <dbReference type="ARBA" id="ARBA00009437"/>
    </source>
</evidence>
<evidence type="ECO:0000256" key="5">
    <source>
        <dbReference type="SAM" id="MobiDB-lite"/>
    </source>
</evidence>
<keyword evidence="4" id="KW-0804">Transcription</keyword>
<dbReference type="InterPro" id="IPR036388">
    <property type="entry name" value="WH-like_DNA-bd_sf"/>
</dbReference>
<proteinExistence type="inferred from homology"/>
<dbReference type="InterPro" id="IPR005119">
    <property type="entry name" value="LysR_subst-bd"/>
</dbReference>
<feature type="region of interest" description="Disordered" evidence="5">
    <location>
        <begin position="343"/>
        <end position="362"/>
    </location>
</feature>
<dbReference type="CDD" id="cd08422">
    <property type="entry name" value="PBP2_CrgA_like"/>
    <property type="match status" value="1"/>
</dbReference>
<dbReference type="Pfam" id="PF03466">
    <property type="entry name" value="LysR_substrate"/>
    <property type="match status" value="1"/>
</dbReference>
<evidence type="ECO:0000259" key="6">
    <source>
        <dbReference type="PROSITE" id="PS50931"/>
    </source>
</evidence>
<dbReference type="FunFam" id="1.10.10.10:FF:000001">
    <property type="entry name" value="LysR family transcriptional regulator"/>
    <property type="match status" value="1"/>
</dbReference>
<dbReference type="SUPFAM" id="SSF53850">
    <property type="entry name" value="Periplasmic binding protein-like II"/>
    <property type="match status" value="1"/>
</dbReference>
<dbReference type="EMBL" id="QWFX01000013">
    <property type="protein sequence ID" value="RIJ28195.1"/>
    <property type="molecule type" value="Genomic_DNA"/>
</dbReference>
<evidence type="ECO:0000256" key="3">
    <source>
        <dbReference type="ARBA" id="ARBA00023125"/>
    </source>
</evidence>
<name>A0A399RE84_9PROT</name>
<accession>A0A399RE84</accession>
<dbReference type="SUPFAM" id="SSF46785">
    <property type="entry name" value="Winged helix' DNA-binding domain"/>
    <property type="match status" value="1"/>
</dbReference>
<evidence type="ECO:0000313" key="8">
    <source>
        <dbReference type="Proteomes" id="UP000266385"/>
    </source>
</evidence>
<evidence type="ECO:0000256" key="4">
    <source>
        <dbReference type="ARBA" id="ARBA00023163"/>
    </source>
</evidence>
<feature type="compositionally biased region" description="Polar residues" evidence="5">
    <location>
        <begin position="353"/>
        <end position="362"/>
    </location>
</feature>